<evidence type="ECO:0000256" key="6">
    <source>
        <dbReference type="ARBA" id="ARBA00023014"/>
    </source>
</evidence>
<keyword evidence="4" id="KW-0479">Metal-binding</keyword>
<comment type="cofactor">
    <cofactor evidence="1">
        <name>[4Fe-4S] cluster</name>
        <dbReference type="ChEBI" id="CHEBI:49883"/>
    </cofactor>
</comment>
<protein>
    <submittedName>
        <fullName evidence="8">Unannotated protein</fullName>
    </submittedName>
</protein>
<dbReference type="EMBL" id="CAFBNB010000027">
    <property type="protein sequence ID" value="CAB4921437.1"/>
    <property type="molecule type" value="Genomic_DNA"/>
</dbReference>
<reference evidence="8" key="1">
    <citation type="submission" date="2020-05" db="EMBL/GenBank/DDBJ databases">
        <authorList>
            <person name="Chiriac C."/>
            <person name="Salcher M."/>
            <person name="Ghai R."/>
            <person name="Kavagutti S V."/>
        </authorList>
    </citation>
    <scope>NUCLEOTIDE SEQUENCE</scope>
</reference>
<keyword evidence="3" id="KW-0004">4Fe-4S</keyword>
<dbReference type="SUPFAM" id="SSF56770">
    <property type="entry name" value="HydA/Nqo6-like"/>
    <property type="match status" value="1"/>
</dbReference>
<sequence length="148" mass="15432">MTLTPSPDIERTYRVGGHPELRVSVLDVGLACCALEVGAAITAGLLVLEEPIDPGEEIPRFNVLLISGTVTDALAPGISRAWESLADPKMAVSFGACANSGGPYWDAPTVTKGIDQLIPISVYIPGCPPRPEALIAGLAGLADEARRQ</sequence>
<evidence type="ECO:0000256" key="4">
    <source>
        <dbReference type="ARBA" id="ARBA00022723"/>
    </source>
</evidence>
<dbReference type="GO" id="GO:0051539">
    <property type="term" value="F:4 iron, 4 sulfur cluster binding"/>
    <property type="evidence" value="ECO:0007669"/>
    <property type="project" value="UniProtKB-KW"/>
</dbReference>
<gene>
    <name evidence="8" type="ORF">UFOPK3720_00242</name>
</gene>
<dbReference type="InterPro" id="IPR006137">
    <property type="entry name" value="NADH_UbQ_OxRdtase-like_20kDa"/>
</dbReference>
<name>A0A6J7HK10_9ZZZZ</name>
<dbReference type="PANTHER" id="PTHR42989">
    <property type="entry name" value="HYDROGENASE-4 COMPONENT I"/>
    <property type="match status" value="1"/>
</dbReference>
<dbReference type="PANTHER" id="PTHR42989:SF1">
    <property type="entry name" value="FORMATE HYDROGENLYASE SUBUNIT 7-RELATED"/>
    <property type="match status" value="1"/>
</dbReference>
<dbReference type="AlphaFoldDB" id="A0A6J7HK10"/>
<evidence type="ECO:0000256" key="2">
    <source>
        <dbReference type="ARBA" id="ARBA00009173"/>
    </source>
</evidence>
<proteinExistence type="inferred from homology"/>
<keyword evidence="6" id="KW-0411">Iron-sulfur</keyword>
<dbReference type="GO" id="GO:0046872">
    <property type="term" value="F:metal ion binding"/>
    <property type="evidence" value="ECO:0007669"/>
    <property type="project" value="UniProtKB-KW"/>
</dbReference>
<keyword evidence="5" id="KW-0408">Iron</keyword>
<evidence type="ECO:0000259" key="7">
    <source>
        <dbReference type="Pfam" id="PF01058"/>
    </source>
</evidence>
<dbReference type="Gene3D" id="3.40.50.12280">
    <property type="match status" value="1"/>
</dbReference>
<evidence type="ECO:0000256" key="1">
    <source>
        <dbReference type="ARBA" id="ARBA00001966"/>
    </source>
</evidence>
<comment type="similarity">
    <text evidence="2">Belongs to the complex I 20 kDa subunit family.</text>
</comment>
<dbReference type="InterPro" id="IPR052375">
    <property type="entry name" value="Complex_I_20kDa-like"/>
</dbReference>
<accession>A0A6J7HK10</accession>
<evidence type="ECO:0000313" key="8">
    <source>
        <dbReference type="EMBL" id="CAB4921437.1"/>
    </source>
</evidence>
<organism evidence="8">
    <name type="scientific">freshwater metagenome</name>
    <dbReference type="NCBI Taxonomy" id="449393"/>
    <lineage>
        <taxon>unclassified sequences</taxon>
        <taxon>metagenomes</taxon>
        <taxon>ecological metagenomes</taxon>
    </lineage>
</organism>
<evidence type="ECO:0000256" key="3">
    <source>
        <dbReference type="ARBA" id="ARBA00022485"/>
    </source>
</evidence>
<evidence type="ECO:0000256" key="5">
    <source>
        <dbReference type="ARBA" id="ARBA00023004"/>
    </source>
</evidence>
<feature type="domain" description="NADH:ubiquinone oxidoreductase-like 20kDa subunit" evidence="7">
    <location>
        <begin position="54"/>
        <end position="139"/>
    </location>
</feature>
<dbReference type="Pfam" id="PF01058">
    <property type="entry name" value="Oxidored_q6"/>
    <property type="match status" value="1"/>
</dbReference>